<gene>
    <name evidence="3" type="ORF">OYT1_ch2010</name>
</gene>
<dbReference type="InterPro" id="IPR052372">
    <property type="entry name" value="YpjD/HemX"/>
</dbReference>
<dbReference type="AlphaFoldDB" id="A0A2Z6GDD7"/>
<keyword evidence="4" id="KW-1185">Reference proteome</keyword>
<reference evidence="3 4" key="1">
    <citation type="submission" date="2018-06" db="EMBL/GenBank/DDBJ databases">
        <title>OYT1 Genome Sequencing.</title>
        <authorList>
            <person name="Kato S."/>
            <person name="Itoh T."/>
            <person name="Ohkuma M."/>
        </authorList>
    </citation>
    <scope>NUCLEOTIDE SEQUENCE [LARGE SCALE GENOMIC DNA]</scope>
    <source>
        <strain evidence="3 4">OYT1</strain>
    </source>
</reference>
<keyword evidence="1" id="KW-1133">Transmembrane helix</keyword>
<dbReference type="Proteomes" id="UP000033070">
    <property type="component" value="Chromosome"/>
</dbReference>
<feature type="transmembrane region" description="Helical" evidence="1">
    <location>
        <begin position="97"/>
        <end position="116"/>
    </location>
</feature>
<feature type="domain" description="Cytochrome c assembly protein" evidence="2">
    <location>
        <begin position="49"/>
        <end position="267"/>
    </location>
</feature>
<feature type="transmembrane region" description="Helical" evidence="1">
    <location>
        <begin position="6"/>
        <end position="24"/>
    </location>
</feature>
<feature type="transmembrane region" description="Helical" evidence="1">
    <location>
        <begin position="128"/>
        <end position="151"/>
    </location>
</feature>
<feature type="transmembrane region" description="Helical" evidence="1">
    <location>
        <begin position="172"/>
        <end position="195"/>
    </location>
</feature>
<feature type="transmembrane region" description="Helical" evidence="1">
    <location>
        <begin position="36"/>
        <end position="53"/>
    </location>
</feature>
<dbReference type="Pfam" id="PF01578">
    <property type="entry name" value="Cytochrom_C_asm"/>
    <property type="match status" value="1"/>
</dbReference>
<evidence type="ECO:0000256" key="1">
    <source>
        <dbReference type="SAM" id="Phobius"/>
    </source>
</evidence>
<dbReference type="OrthoDB" id="9780793at2"/>
<accession>A0A2Z6GDD7</accession>
<organism evidence="3 4">
    <name type="scientific">Ferriphaselus amnicola</name>
    <dbReference type="NCBI Taxonomy" id="1188319"/>
    <lineage>
        <taxon>Bacteria</taxon>
        <taxon>Pseudomonadati</taxon>
        <taxon>Pseudomonadota</taxon>
        <taxon>Betaproteobacteria</taxon>
        <taxon>Nitrosomonadales</taxon>
        <taxon>Gallionellaceae</taxon>
        <taxon>Ferriphaselus</taxon>
    </lineage>
</organism>
<evidence type="ECO:0000313" key="3">
    <source>
        <dbReference type="EMBL" id="BBE51536.1"/>
    </source>
</evidence>
<protein>
    <submittedName>
        <fullName evidence="3">Inner membrane protein YpjD</fullName>
    </submittedName>
</protein>
<dbReference type="GO" id="GO:0020037">
    <property type="term" value="F:heme binding"/>
    <property type="evidence" value="ECO:0007669"/>
    <property type="project" value="InterPro"/>
</dbReference>
<feature type="transmembrane region" description="Helical" evidence="1">
    <location>
        <begin position="65"/>
        <end position="85"/>
    </location>
</feature>
<dbReference type="InterPro" id="IPR002541">
    <property type="entry name" value="Cyt_c_assembly"/>
</dbReference>
<feature type="transmembrane region" description="Helical" evidence="1">
    <location>
        <begin position="215"/>
        <end position="235"/>
    </location>
</feature>
<feature type="transmembrane region" description="Helical" evidence="1">
    <location>
        <begin position="247"/>
        <end position="268"/>
    </location>
</feature>
<dbReference type="GO" id="GO:0017004">
    <property type="term" value="P:cytochrome complex assembly"/>
    <property type="evidence" value="ECO:0007669"/>
    <property type="project" value="InterPro"/>
</dbReference>
<proteinExistence type="predicted"/>
<name>A0A2Z6GDD7_9PROT</name>
<evidence type="ECO:0000313" key="4">
    <source>
        <dbReference type="Proteomes" id="UP000033070"/>
    </source>
</evidence>
<evidence type="ECO:0000259" key="2">
    <source>
        <dbReference type="Pfam" id="PF01578"/>
    </source>
</evidence>
<keyword evidence="1" id="KW-0812">Transmembrane</keyword>
<dbReference type="EMBL" id="AP018738">
    <property type="protein sequence ID" value="BBE51536.1"/>
    <property type="molecule type" value="Genomic_DNA"/>
</dbReference>
<dbReference type="PANTHER" id="PTHR38034:SF1">
    <property type="entry name" value="INNER MEMBRANE PROTEIN YPJD"/>
    <property type="match status" value="1"/>
</dbReference>
<dbReference type="KEGG" id="fam:OYT1_ch2010"/>
<dbReference type="PANTHER" id="PTHR38034">
    <property type="entry name" value="INNER MEMBRANE PROTEIN YPJD"/>
    <property type="match status" value="1"/>
</dbReference>
<dbReference type="STRING" id="1188319.OYT1_01001"/>
<sequence>MSNLHLYLLTFLSYGALAVFFWRAQMRGEGEALNRSFIGHLVLVPLLTHGYLLSHSLRMLGEFNFGLANAVSLILWLTMLVYWVARFFYPICSLQTLVLPLAAIGVMLPALFPALHPLEYTVTLAFEAHIAAAMLAYSLLTIAVLHAVIISSVEKRLHHGSLPALLRNLPPLLVMESLLFRIIGIGFVVLTFTLASGMMFSEQVFGKPWEFSHKTVFGLLSWAVFAALLVGHHLYGWRGRTAVRWTVGGFSFLLLAYLGTQFVLQVLLSR</sequence>
<keyword evidence="1" id="KW-0472">Membrane</keyword>
<dbReference type="RefSeq" id="WP_062626200.1">
    <property type="nucleotide sequence ID" value="NZ_AP018738.1"/>
</dbReference>